<proteinExistence type="inferred from homology"/>
<evidence type="ECO:0000313" key="11">
    <source>
        <dbReference type="Proteomes" id="UP000324800"/>
    </source>
</evidence>
<protein>
    <recommendedName>
        <fullName evidence="6">ATP-dependent RNA helicase</fullName>
        <ecNumber evidence="6">3.6.4.13</ecNumber>
    </recommendedName>
</protein>
<evidence type="ECO:0000256" key="1">
    <source>
        <dbReference type="ARBA" id="ARBA00022741"/>
    </source>
</evidence>
<comment type="similarity">
    <text evidence="6">Belongs to the DEAD box helicase family.</text>
</comment>
<keyword evidence="2 6" id="KW-0378">Hydrolase</keyword>
<keyword evidence="4 6" id="KW-0067">ATP-binding</keyword>
<name>A0A5J4WQY8_9EUKA</name>
<accession>A0A5J4WQY8</accession>
<keyword evidence="1 6" id="KW-0547">Nucleotide-binding</keyword>
<evidence type="ECO:0000256" key="6">
    <source>
        <dbReference type="RuleBase" id="RU365068"/>
    </source>
</evidence>
<feature type="compositionally biased region" description="Basic and acidic residues" evidence="7">
    <location>
        <begin position="825"/>
        <end position="837"/>
    </location>
</feature>
<evidence type="ECO:0000256" key="7">
    <source>
        <dbReference type="SAM" id="MobiDB-lite"/>
    </source>
</evidence>
<organism evidence="10 11">
    <name type="scientific">Streblomastix strix</name>
    <dbReference type="NCBI Taxonomy" id="222440"/>
    <lineage>
        <taxon>Eukaryota</taxon>
        <taxon>Metamonada</taxon>
        <taxon>Preaxostyla</taxon>
        <taxon>Oxymonadida</taxon>
        <taxon>Streblomastigidae</taxon>
        <taxon>Streblomastix</taxon>
    </lineage>
</organism>
<comment type="function">
    <text evidence="6">RNA helicase.</text>
</comment>
<dbReference type="InterPro" id="IPR014001">
    <property type="entry name" value="Helicase_ATP-bd"/>
</dbReference>
<dbReference type="GO" id="GO:0016887">
    <property type="term" value="F:ATP hydrolysis activity"/>
    <property type="evidence" value="ECO:0007669"/>
    <property type="project" value="RHEA"/>
</dbReference>
<dbReference type="SMART" id="SM00490">
    <property type="entry name" value="HELICc"/>
    <property type="match status" value="1"/>
</dbReference>
<dbReference type="AlphaFoldDB" id="A0A5J4WQY8"/>
<dbReference type="Gene3D" id="3.40.50.300">
    <property type="entry name" value="P-loop containing nucleotide triphosphate hydrolases"/>
    <property type="match status" value="3"/>
</dbReference>
<evidence type="ECO:0000256" key="2">
    <source>
        <dbReference type="ARBA" id="ARBA00022801"/>
    </source>
</evidence>
<comment type="caution">
    <text evidence="10">The sequence shown here is derived from an EMBL/GenBank/DDBJ whole genome shotgun (WGS) entry which is preliminary data.</text>
</comment>
<feature type="region of interest" description="Disordered" evidence="7">
    <location>
        <begin position="823"/>
        <end position="853"/>
    </location>
</feature>
<dbReference type="SUPFAM" id="SSF52540">
    <property type="entry name" value="P-loop containing nucleoside triphosphate hydrolases"/>
    <property type="match status" value="1"/>
</dbReference>
<keyword evidence="3 6" id="KW-0347">Helicase</keyword>
<dbReference type="PROSITE" id="PS51194">
    <property type="entry name" value="HELICASE_CTER"/>
    <property type="match status" value="1"/>
</dbReference>
<feature type="region of interest" description="Disordered" evidence="7">
    <location>
        <begin position="637"/>
        <end position="656"/>
    </location>
</feature>
<gene>
    <name evidence="10" type="ORF">EZS28_007146</name>
</gene>
<evidence type="ECO:0000313" key="10">
    <source>
        <dbReference type="EMBL" id="KAA6397330.1"/>
    </source>
</evidence>
<dbReference type="GO" id="GO:0003723">
    <property type="term" value="F:RNA binding"/>
    <property type="evidence" value="ECO:0007669"/>
    <property type="project" value="UniProtKB-UniRule"/>
</dbReference>
<evidence type="ECO:0000256" key="3">
    <source>
        <dbReference type="ARBA" id="ARBA00022806"/>
    </source>
</evidence>
<dbReference type="OrthoDB" id="422663at2759"/>
<evidence type="ECO:0000256" key="5">
    <source>
        <dbReference type="ARBA" id="ARBA00022884"/>
    </source>
</evidence>
<dbReference type="CDD" id="cd18787">
    <property type="entry name" value="SF2_C_DEAD"/>
    <property type="match status" value="1"/>
</dbReference>
<dbReference type="SMART" id="SM00487">
    <property type="entry name" value="DEXDc"/>
    <property type="match status" value="1"/>
</dbReference>
<dbReference type="SMART" id="SM01178">
    <property type="entry name" value="DUF4217"/>
    <property type="match status" value="1"/>
</dbReference>
<dbReference type="GO" id="GO:0005524">
    <property type="term" value="F:ATP binding"/>
    <property type="evidence" value="ECO:0007669"/>
    <property type="project" value="UniProtKB-UniRule"/>
</dbReference>
<dbReference type="Proteomes" id="UP000324800">
    <property type="component" value="Unassembled WGS sequence"/>
</dbReference>
<dbReference type="InterPro" id="IPR011545">
    <property type="entry name" value="DEAD/DEAH_box_helicase_dom"/>
</dbReference>
<feature type="region of interest" description="Disordered" evidence="7">
    <location>
        <begin position="1057"/>
        <end position="1096"/>
    </location>
</feature>
<feature type="compositionally biased region" description="Basic and acidic residues" evidence="7">
    <location>
        <begin position="1058"/>
        <end position="1071"/>
    </location>
</feature>
<dbReference type="Pfam" id="PF13959">
    <property type="entry name" value="CTE_SPB4"/>
    <property type="match status" value="1"/>
</dbReference>
<comment type="catalytic activity">
    <reaction evidence="6">
        <text>ATP + H2O = ADP + phosphate + H(+)</text>
        <dbReference type="Rhea" id="RHEA:13065"/>
        <dbReference type="ChEBI" id="CHEBI:15377"/>
        <dbReference type="ChEBI" id="CHEBI:15378"/>
        <dbReference type="ChEBI" id="CHEBI:30616"/>
        <dbReference type="ChEBI" id="CHEBI:43474"/>
        <dbReference type="ChEBI" id="CHEBI:456216"/>
        <dbReference type="EC" id="3.6.4.13"/>
    </reaction>
</comment>
<reference evidence="10 11" key="1">
    <citation type="submission" date="2019-03" db="EMBL/GenBank/DDBJ databases">
        <title>Single cell metagenomics reveals metabolic interactions within the superorganism composed of flagellate Streblomastix strix and complex community of Bacteroidetes bacteria on its surface.</title>
        <authorList>
            <person name="Treitli S.C."/>
            <person name="Kolisko M."/>
            <person name="Husnik F."/>
            <person name="Keeling P."/>
            <person name="Hampl V."/>
        </authorList>
    </citation>
    <scope>NUCLEOTIDE SEQUENCE [LARGE SCALE GENOMIC DNA]</scope>
    <source>
        <strain evidence="10">ST1C</strain>
    </source>
</reference>
<dbReference type="Pfam" id="PF00270">
    <property type="entry name" value="DEAD"/>
    <property type="match status" value="1"/>
</dbReference>
<dbReference type="EMBL" id="SNRW01001205">
    <property type="protein sequence ID" value="KAA6397330.1"/>
    <property type="molecule type" value="Genomic_DNA"/>
</dbReference>
<evidence type="ECO:0000259" key="9">
    <source>
        <dbReference type="PROSITE" id="PS51194"/>
    </source>
</evidence>
<evidence type="ECO:0000259" key="8">
    <source>
        <dbReference type="PROSITE" id="PS51192"/>
    </source>
</evidence>
<sequence length="1110" mass="126559">MVDNLKRENLVEQTARVGIWLLQEKKRETSRWFGLSTPTVMILSVFLQDESLSSVFDQNPLISSQQLSSQKFQPIQTSPYPLFFSKEVRSTLIQLIDALIHSPIHLFVETTIATSLTLRLGGAAFGDALLADVVLWILLTALWPSARIAVWEAIRDNPVIARYLHGRNQNIYNRKNKIESDHRNQSCYVAKASLFCPVLHHPKLDNAVLSTMLIQSGSQLEITFERCGWFYLSAVHQLSSWIFLDFADLYYNEMDEIYPQLNRIQILTANPISNSRNNIRLHEFHHIFDYNQMQRIAVLEDLALKSPKFLQDIFKYFPPLDPSHLNEKLQIVTPTPVQQRAFQPILNGDDVLMKSETGSGKTLAFLIPIVLKLGQRTEQVKRESGTRIIIIAPTRELCMQIVLVAQKLTIPFHWIVCSSLSGGEKRSSEKARLRKGITLLVSTPGRLLDHLVSTQSFSVANLEYIIFDEADRTLDMGFEQTVRQILAIITKSVLSLNTDKPRVQIVLVSATLRDNLTAFASDVLTNPHKIDITFTSENNFQDNSQSDQGKSDNSLQQTSIPHINAKYAFPQKLHQYILVAPSKLRLVALICLIQEKLFGTGITSKPSKKIIVFVSTCSSVEFYFSLFAQFRMPSFDKARSHSGSNRHREQQNAKKFKRGMIKTFDGKSDDEDDDYDGDDLALHGNTLSGLETQAHGDNIWPNSRVFRLHGDMTQLDRISTIQSFIKCGSDIKKSDKTNKKGQQTIEHGILFATDLAARGLDLPDVDCVIQYDPPSSVEEYVHRAGRTARAGRDGDSILFLRPEEKNGFVDILSRLNIITQDQDNGENKRDIKQEKQSHKQSSKINPNNGINNERSLYIYPTSDMMQRFSETVGVSDPIYSAAILQHSAEMCVLVEPALTRLAIEAFRSFISAYSKHEHSTRNVFDLHTLHLGHVARHFALKDPPSKMKYSIMTGEGDKDKERQIHLLKKSRNKQSRSEERILGIESTENVEDDEKFIMEKVKRNRDFEGAETDGKKRLRLENSQDINNPNYTEKLIQFARPQEWQKDKRQLEELAQQRQEKLKDEQQQKIDAKKKRLGIKKSESGKRLVAPRANSEGRLFRKPVSVSEFL</sequence>
<keyword evidence="5 6" id="KW-0694">RNA-binding</keyword>
<feature type="domain" description="Helicase C-terminal" evidence="9">
    <location>
        <begin position="585"/>
        <end position="850"/>
    </location>
</feature>
<dbReference type="EC" id="3.6.4.13" evidence="6"/>
<dbReference type="PROSITE" id="PS51192">
    <property type="entry name" value="HELICASE_ATP_BIND_1"/>
    <property type="match status" value="1"/>
</dbReference>
<dbReference type="Pfam" id="PF00271">
    <property type="entry name" value="Helicase_C"/>
    <property type="match status" value="1"/>
</dbReference>
<dbReference type="InterPro" id="IPR000629">
    <property type="entry name" value="RNA-helicase_DEAD-box_CS"/>
</dbReference>
<dbReference type="InterPro" id="IPR025313">
    <property type="entry name" value="SPB4-like_CTE"/>
</dbReference>
<comment type="domain">
    <text evidence="6">The Q motif is unique to and characteristic of the DEAD box family of RNA helicases and controls ATP binding and hydrolysis.</text>
</comment>
<dbReference type="InterPro" id="IPR027417">
    <property type="entry name" value="P-loop_NTPase"/>
</dbReference>
<feature type="compositionally biased region" description="Polar residues" evidence="7">
    <location>
        <begin position="844"/>
        <end position="853"/>
    </location>
</feature>
<dbReference type="InterPro" id="IPR001650">
    <property type="entry name" value="Helicase_C-like"/>
</dbReference>
<dbReference type="PROSITE" id="PS00039">
    <property type="entry name" value="DEAD_ATP_HELICASE"/>
    <property type="match status" value="1"/>
</dbReference>
<dbReference type="GO" id="GO:0003724">
    <property type="term" value="F:RNA helicase activity"/>
    <property type="evidence" value="ECO:0007669"/>
    <property type="project" value="UniProtKB-EC"/>
</dbReference>
<evidence type="ECO:0000256" key="4">
    <source>
        <dbReference type="ARBA" id="ARBA00022840"/>
    </source>
</evidence>
<dbReference type="PANTHER" id="PTHR24031">
    <property type="entry name" value="RNA HELICASE"/>
    <property type="match status" value="1"/>
</dbReference>
<feature type="domain" description="Helicase ATP-binding" evidence="8">
    <location>
        <begin position="342"/>
        <end position="530"/>
    </location>
</feature>